<proteinExistence type="predicted"/>
<feature type="compositionally biased region" description="Basic residues" evidence="3">
    <location>
        <begin position="389"/>
        <end position="398"/>
    </location>
</feature>
<feature type="domain" description="Glycosyl transferase family 1" evidence="4">
    <location>
        <begin position="207"/>
        <end position="351"/>
    </location>
</feature>
<dbReference type="SUPFAM" id="SSF53756">
    <property type="entry name" value="UDP-Glycosyltransferase/glycogen phosphorylase"/>
    <property type="match status" value="1"/>
</dbReference>
<feature type="domain" description="Glycosyltransferase subfamily 4-like N-terminal" evidence="5">
    <location>
        <begin position="34"/>
        <end position="186"/>
    </location>
</feature>
<dbReference type="PANTHER" id="PTHR12526:SF510">
    <property type="entry name" value="D-INOSITOL 3-PHOSPHATE GLYCOSYLTRANSFERASE"/>
    <property type="match status" value="1"/>
</dbReference>
<feature type="compositionally biased region" description="Gly residues" evidence="3">
    <location>
        <begin position="405"/>
        <end position="416"/>
    </location>
</feature>
<feature type="region of interest" description="Disordered" evidence="3">
    <location>
        <begin position="389"/>
        <end position="416"/>
    </location>
</feature>
<evidence type="ECO:0000256" key="1">
    <source>
        <dbReference type="ARBA" id="ARBA00022676"/>
    </source>
</evidence>
<reference evidence="6 7" key="1">
    <citation type="submission" date="2019-07" db="EMBL/GenBank/DDBJ databases">
        <title>Whole genome shotgun sequence of Frigoribacterium faeni NBRC 103066.</title>
        <authorList>
            <person name="Hosoyama A."/>
            <person name="Uohara A."/>
            <person name="Ohji S."/>
            <person name="Ichikawa N."/>
        </authorList>
    </citation>
    <scope>NUCLEOTIDE SEQUENCE [LARGE SCALE GENOMIC DNA]</scope>
    <source>
        <strain evidence="6 7">NBRC 103066</strain>
    </source>
</reference>
<dbReference type="Proteomes" id="UP000321154">
    <property type="component" value="Unassembled WGS sequence"/>
</dbReference>
<dbReference type="InterPro" id="IPR001296">
    <property type="entry name" value="Glyco_trans_1"/>
</dbReference>
<sequence length="416" mass="45554">MTAPPRRPSVPSRPGRVRAPALTVLTTAERLRPVGGIELCMLQDTRSLVARGHRVEVLFHDDGVHRDEYERLGVDLHGPYPFDFSTGRAVTDLRRFVPSLVRSRRLRADVLWLNRPEQIVWAQLASRWAGIPVVCHLHHAPNYERTRLVMTGVAHFVAVSEYMKALWVEAGVDADRITVVHNAVPFDEYPAGGAAELERARRDLGLGIAPGARVVLSYGRLSAEKGVVTLIEAWRSLALPPERGVLVLAGPTPVDPEVAAALATLPEGSHRLLDARRDVVPLLHAADLVVMASQLPEAFGRVLIEGMSTARPVVGTAVGGVPEVLSGEFARLLVRPGHAGELAERIGSVLDWRTDDPGLGERCRRSVEQRFPYDEHVDALEAVLLAHRRRRSRSRAGRRPQGARAGQGGRRAGQPS</sequence>
<evidence type="ECO:0000256" key="3">
    <source>
        <dbReference type="SAM" id="MobiDB-lite"/>
    </source>
</evidence>
<dbReference type="Gene3D" id="3.40.50.2000">
    <property type="entry name" value="Glycogen Phosphorylase B"/>
    <property type="match status" value="2"/>
</dbReference>
<dbReference type="InterPro" id="IPR028098">
    <property type="entry name" value="Glyco_trans_4-like_N"/>
</dbReference>
<dbReference type="RefSeq" id="WP_146856261.1">
    <property type="nucleotide sequence ID" value="NZ_JACGWW010000001.1"/>
</dbReference>
<gene>
    <name evidence="6" type="ORF">FFA01_23040</name>
</gene>
<dbReference type="Pfam" id="PF00534">
    <property type="entry name" value="Glycos_transf_1"/>
    <property type="match status" value="1"/>
</dbReference>
<dbReference type="EMBL" id="BJUV01000024">
    <property type="protein sequence ID" value="GEK83995.1"/>
    <property type="molecule type" value="Genomic_DNA"/>
</dbReference>
<organism evidence="6 7">
    <name type="scientific">Frigoribacterium faeni</name>
    <dbReference type="NCBI Taxonomy" id="145483"/>
    <lineage>
        <taxon>Bacteria</taxon>
        <taxon>Bacillati</taxon>
        <taxon>Actinomycetota</taxon>
        <taxon>Actinomycetes</taxon>
        <taxon>Micrococcales</taxon>
        <taxon>Microbacteriaceae</taxon>
        <taxon>Frigoribacterium</taxon>
    </lineage>
</organism>
<dbReference type="CDD" id="cd03801">
    <property type="entry name" value="GT4_PimA-like"/>
    <property type="match status" value="1"/>
</dbReference>
<keyword evidence="7" id="KW-1185">Reference proteome</keyword>
<evidence type="ECO:0000313" key="7">
    <source>
        <dbReference type="Proteomes" id="UP000321154"/>
    </source>
</evidence>
<protein>
    <recommendedName>
        <fullName evidence="8">D-inositol 3-phosphate glycosyltransferase</fullName>
    </recommendedName>
</protein>
<evidence type="ECO:0000259" key="5">
    <source>
        <dbReference type="Pfam" id="PF13439"/>
    </source>
</evidence>
<evidence type="ECO:0000259" key="4">
    <source>
        <dbReference type="Pfam" id="PF00534"/>
    </source>
</evidence>
<dbReference type="PANTHER" id="PTHR12526">
    <property type="entry name" value="GLYCOSYLTRANSFERASE"/>
    <property type="match status" value="1"/>
</dbReference>
<keyword evidence="2" id="KW-0808">Transferase</keyword>
<accession>A0ABQ0USS0</accession>
<dbReference type="Pfam" id="PF13439">
    <property type="entry name" value="Glyco_transf_4"/>
    <property type="match status" value="1"/>
</dbReference>
<keyword evidence="1" id="KW-0328">Glycosyltransferase</keyword>
<evidence type="ECO:0008006" key="8">
    <source>
        <dbReference type="Google" id="ProtNLM"/>
    </source>
</evidence>
<evidence type="ECO:0000313" key="6">
    <source>
        <dbReference type="EMBL" id="GEK83995.1"/>
    </source>
</evidence>
<name>A0ABQ0USS0_9MICO</name>
<comment type="caution">
    <text evidence="6">The sequence shown here is derived from an EMBL/GenBank/DDBJ whole genome shotgun (WGS) entry which is preliminary data.</text>
</comment>
<evidence type="ECO:0000256" key="2">
    <source>
        <dbReference type="ARBA" id="ARBA00022679"/>
    </source>
</evidence>